<dbReference type="Pfam" id="PF01071">
    <property type="entry name" value="GARS_A"/>
    <property type="match status" value="1"/>
</dbReference>
<dbReference type="SUPFAM" id="SSF51246">
    <property type="entry name" value="Rudiment single hybrid motif"/>
    <property type="match status" value="1"/>
</dbReference>
<dbReference type="OrthoDB" id="9807240at2"/>
<dbReference type="HAMAP" id="MF_00138">
    <property type="entry name" value="GARS"/>
    <property type="match status" value="1"/>
</dbReference>
<evidence type="ECO:0000256" key="9">
    <source>
        <dbReference type="ARBA" id="ARBA00022840"/>
    </source>
</evidence>
<evidence type="ECO:0000256" key="7">
    <source>
        <dbReference type="ARBA" id="ARBA00022741"/>
    </source>
</evidence>
<dbReference type="Proteomes" id="UP000277864">
    <property type="component" value="Unassembled WGS sequence"/>
</dbReference>
<comment type="caution">
    <text evidence="17">The sequence shown here is derived from an EMBL/GenBank/DDBJ whole genome shotgun (WGS) entry which is preliminary data.</text>
</comment>
<proteinExistence type="inferred from homology"/>
<evidence type="ECO:0000256" key="13">
    <source>
        <dbReference type="ARBA" id="ARBA00042864"/>
    </source>
</evidence>
<evidence type="ECO:0000313" key="17">
    <source>
        <dbReference type="EMBL" id="RST89616.1"/>
    </source>
</evidence>
<keyword evidence="10" id="KW-0464">Manganese</keyword>
<gene>
    <name evidence="14" type="primary">purD</name>
    <name evidence="17" type="ORF">C7P63_00630</name>
</gene>
<keyword evidence="18" id="KW-1185">Reference proteome</keyword>
<keyword evidence="8 14" id="KW-0658">Purine biosynthesis</keyword>
<evidence type="ECO:0000256" key="1">
    <source>
        <dbReference type="ARBA" id="ARBA00001936"/>
    </source>
</evidence>
<comment type="catalytic activity">
    <reaction evidence="14">
        <text>5-phospho-beta-D-ribosylamine + glycine + ATP = N(1)-(5-phospho-beta-D-ribosyl)glycinamide + ADP + phosphate + H(+)</text>
        <dbReference type="Rhea" id="RHEA:17453"/>
        <dbReference type="ChEBI" id="CHEBI:15378"/>
        <dbReference type="ChEBI" id="CHEBI:30616"/>
        <dbReference type="ChEBI" id="CHEBI:43474"/>
        <dbReference type="ChEBI" id="CHEBI:57305"/>
        <dbReference type="ChEBI" id="CHEBI:58681"/>
        <dbReference type="ChEBI" id="CHEBI:143788"/>
        <dbReference type="ChEBI" id="CHEBI:456216"/>
        <dbReference type="EC" id="6.3.4.13"/>
    </reaction>
</comment>
<dbReference type="SMART" id="SM01210">
    <property type="entry name" value="GARS_C"/>
    <property type="match status" value="1"/>
</dbReference>
<dbReference type="InterPro" id="IPR011761">
    <property type="entry name" value="ATP-grasp"/>
</dbReference>
<name>A0A3S0AXS2_9ENTE</name>
<dbReference type="Gene3D" id="3.90.600.10">
    <property type="entry name" value="Phosphoribosylglycinamide synthetase, C-terminal domain"/>
    <property type="match status" value="1"/>
</dbReference>
<dbReference type="InterPro" id="IPR020561">
    <property type="entry name" value="PRibGlycinamid_synth_ATP-grasp"/>
</dbReference>
<dbReference type="InterPro" id="IPR037123">
    <property type="entry name" value="PRibGlycinamide_synth_C_sf"/>
</dbReference>
<dbReference type="InterPro" id="IPR011054">
    <property type="entry name" value="Rudment_hybrid_motif"/>
</dbReference>
<dbReference type="InterPro" id="IPR013815">
    <property type="entry name" value="ATP_grasp_subdomain_1"/>
</dbReference>
<keyword evidence="7 15" id="KW-0547">Nucleotide-binding</keyword>
<dbReference type="InterPro" id="IPR020562">
    <property type="entry name" value="PRibGlycinamide_synth_N"/>
</dbReference>
<dbReference type="GO" id="GO:0009113">
    <property type="term" value="P:purine nucleobase biosynthetic process"/>
    <property type="evidence" value="ECO:0007669"/>
    <property type="project" value="InterPro"/>
</dbReference>
<comment type="similarity">
    <text evidence="11 14">Belongs to the GARS family.</text>
</comment>
<keyword evidence="9 15" id="KW-0067">ATP-binding</keyword>
<evidence type="ECO:0000256" key="14">
    <source>
        <dbReference type="HAMAP-Rule" id="MF_00138"/>
    </source>
</evidence>
<dbReference type="GO" id="GO:0005524">
    <property type="term" value="F:ATP binding"/>
    <property type="evidence" value="ECO:0007669"/>
    <property type="project" value="UniProtKB-UniRule"/>
</dbReference>
<dbReference type="RefSeq" id="WP_125942226.1">
    <property type="nucleotide sequence ID" value="NZ_PXZH01000001.1"/>
</dbReference>
<keyword evidence="5 14" id="KW-0436">Ligase</keyword>
<dbReference type="PROSITE" id="PS50975">
    <property type="entry name" value="ATP_GRASP"/>
    <property type="match status" value="1"/>
</dbReference>
<dbReference type="Gene3D" id="3.40.50.20">
    <property type="match status" value="1"/>
</dbReference>
<dbReference type="AlphaFoldDB" id="A0A3S0AXS2"/>
<sequence>MNILVVGNGGREHAICKKLLASPLVSQVYCAPGNQGMIRDGIQSVAIDSLDFSGLAQFAKEKQVSWTFVGPEQPLVLGIVDYFQQQGLAIFGPNQAGAQLEGSKRFAKDFMAKYQIPTADYASFNQLDEAVAYVSGKNYPLVIKADGLAAGKGVVIVNDEPEAIKVLTDMLVNHQFGESSAEVIVEEFLVGEEFSYLALVHRGQIFPLKISQDHKQVYNGDTGPNTGGMGAYCPVPQIPSSVIDRGTKEVLEPTIQGLKAEGIDFSGVLYAGLIATEQGPKVIEFNVRMGDPETQVILEQMSSDLAEVIDTILRGETPQIEWYQDQISLGVVVAAKGYPDTNYVKHIPLPNFPHTTNVQVYFSGVDVAESGELISCGGRIFMVVAKAHTVKEAQKLVYDYLGTLSLPDCHFRTDIGFKAIENKSNES</sequence>
<evidence type="ECO:0000256" key="8">
    <source>
        <dbReference type="ARBA" id="ARBA00022755"/>
    </source>
</evidence>
<feature type="domain" description="ATP-grasp" evidence="16">
    <location>
        <begin position="108"/>
        <end position="314"/>
    </location>
</feature>
<dbReference type="InterPro" id="IPR016185">
    <property type="entry name" value="PreATP-grasp_dom_sf"/>
</dbReference>
<evidence type="ECO:0000256" key="2">
    <source>
        <dbReference type="ARBA" id="ARBA00001946"/>
    </source>
</evidence>
<accession>A0A3S0AXS2</accession>
<evidence type="ECO:0000313" key="18">
    <source>
        <dbReference type="Proteomes" id="UP000277864"/>
    </source>
</evidence>
<protein>
    <recommendedName>
        <fullName evidence="4 14">Phosphoribosylamine--glycine ligase</fullName>
        <ecNumber evidence="4 14">6.3.4.13</ecNumber>
    </recommendedName>
    <alternativeName>
        <fullName evidence="14">GARS</fullName>
    </alternativeName>
    <alternativeName>
        <fullName evidence="12 14">Glycinamide ribonucleotide synthetase</fullName>
    </alternativeName>
    <alternativeName>
        <fullName evidence="13 14">Phosphoribosylglycinamide synthetase</fullName>
    </alternativeName>
</protein>
<dbReference type="GO" id="GO:0046872">
    <property type="term" value="F:metal ion binding"/>
    <property type="evidence" value="ECO:0007669"/>
    <property type="project" value="UniProtKB-KW"/>
</dbReference>
<comment type="cofactor">
    <cofactor evidence="2">
        <name>Mg(2+)</name>
        <dbReference type="ChEBI" id="CHEBI:18420"/>
    </cofactor>
</comment>
<evidence type="ECO:0000256" key="15">
    <source>
        <dbReference type="PROSITE-ProRule" id="PRU00409"/>
    </source>
</evidence>
<dbReference type="SMART" id="SM01209">
    <property type="entry name" value="GARS_A"/>
    <property type="match status" value="1"/>
</dbReference>
<dbReference type="SUPFAM" id="SSF56059">
    <property type="entry name" value="Glutathione synthetase ATP-binding domain-like"/>
    <property type="match status" value="1"/>
</dbReference>
<dbReference type="InterPro" id="IPR020560">
    <property type="entry name" value="PRibGlycinamide_synth_C-dom"/>
</dbReference>
<evidence type="ECO:0000256" key="5">
    <source>
        <dbReference type="ARBA" id="ARBA00022598"/>
    </source>
</evidence>
<evidence type="ECO:0000256" key="12">
    <source>
        <dbReference type="ARBA" id="ARBA00042242"/>
    </source>
</evidence>
<dbReference type="Gene3D" id="3.30.1490.20">
    <property type="entry name" value="ATP-grasp fold, A domain"/>
    <property type="match status" value="1"/>
</dbReference>
<dbReference type="Pfam" id="PF02843">
    <property type="entry name" value="GARS_C"/>
    <property type="match status" value="1"/>
</dbReference>
<dbReference type="InterPro" id="IPR000115">
    <property type="entry name" value="PRibGlycinamide_synth"/>
</dbReference>
<dbReference type="EMBL" id="PXZH01000001">
    <property type="protein sequence ID" value="RST89616.1"/>
    <property type="molecule type" value="Genomic_DNA"/>
</dbReference>
<dbReference type="SUPFAM" id="SSF52440">
    <property type="entry name" value="PreATP-grasp domain"/>
    <property type="match status" value="1"/>
</dbReference>
<evidence type="ECO:0000259" key="16">
    <source>
        <dbReference type="PROSITE" id="PS50975"/>
    </source>
</evidence>
<dbReference type="PANTHER" id="PTHR43472:SF1">
    <property type="entry name" value="PHOSPHORIBOSYLAMINE--GLYCINE LIGASE, CHLOROPLASTIC"/>
    <property type="match status" value="1"/>
</dbReference>
<evidence type="ECO:0000256" key="3">
    <source>
        <dbReference type="ARBA" id="ARBA00005174"/>
    </source>
</evidence>
<organism evidence="17 18">
    <name type="scientific">Vagococcus humatus</name>
    <dbReference type="NCBI Taxonomy" id="1889241"/>
    <lineage>
        <taxon>Bacteria</taxon>
        <taxon>Bacillati</taxon>
        <taxon>Bacillota</taxon>
        <taxon>Bacilli</taxon>
        <taxon>Lactobacillales</taxon>
        <taxon>Enterococcaceae</taxon>
        <taxon>Vagococcus</taxon>
    </lineage>
</organism>
<dbReference type="PANTHER" id="PTHR43472">
    <property type="entry name" value="PHOSPHORIBOSYLAMINE--GLYCINE LIGASE"/>
    <property type="match status" value="1"/>
</dbReference>
<dbReference type="Pfam" id="PF02844">
    <property type="entry name" value="GARS_N"/>
    <property type="match status" value="1"/>
</dbReference>
<dbReference type="EC" id="6.3.4.13" evidence="4 14"/>
<dbReference type="GO" id="GO:0004637">
    <property type="term" value="F:phosphoribosylamine-glycine ligase activity"/>
    <property type="evidence" value="ECO:0007669"/>
    <property type="project" value="UniProtKB-UniRule"/>
</dbReference>
<dbReference type="Gene3D" id="3.30.470.20">
    <property type="entry name" value="ATP-grasp fold, B domain"/>
    <property type="match status" value="1"/>
</dbReference>
<keyword evidence="6" id="KW-0479">Metal-binding</keyword>
<dbReference type="FunFam" id="3.40.50.20:FF:000006">
    <property type="entry name" value="Phosphoribosylamine--glycine ligase, chloroplastic"/>
    <property type="match status" value="1"/>
</dbReference>
<evidence type="ECO:0000256" key="4">
    <source>
        <dbReference type="ARBA" id="ARBA00013255"/>
    </source>
</evidence>
<dbReference type="NCBIfam" id="TIGR00877">
    <property type="entry name" value="purD"/>
    <property type="match status" value="1"/>
</dbReference>
<comment type="cofactor">
    <cofactor evidence="1">
        <name>Mn(2+)</name>
        <dbReference type="ChEBI" id="CHEBI:29035"/>
    </cofactor>
</comment>
<reference evidence="17 18" key="1">
    <citation type="submission" date="2018-03" db="EMBL/GenBank/DDBJ databases">
        <authorList>
            <person name="Gulvik C.A."/>
        </authorList>
    </citation>
    <scope>NUCLEOTIDE SEQUENCE [LARGE SCALE GENOMIC DNA]</scope>
    <source>
        <strain evidence="17 18">JCM 31581</strain>
    </source>
</reference>
<dbReference type="UniPathway" id="UPA00074">
    <property type="reaction ID" value="UER00125"/>
</dbReference>
<comment type="pathway">
    <text evidence="3 14">Purine metabolism; IMP biosynthesis via de novo pathway; N(1)-(5-phospho-D-ribosyl)glycinamide from 5-phospho-alpha-D-ribose 1-diphosphate: step 2/2.</text>
</comment>
<evidence type="ECO:0000256" key="6">
    <source>
        <dbReference type="ARBA" id="ARBA00022723"/>
    </source>
</evidence>
<dbReference type="GO" id="GO:0006189">
    <property type="term" value="P:'de novo' IMP biosynthetic process"/>
    <property type="evidence" value="ECO:0007669"/>
    <property type="project" value="UniProtKB-UniRule"/>
</dbReference>
<evidence type="ECO:0000256" key="11">
    <source>
        <dbReference type="ARBA" id="ARBA00038345"/>
    </source>
</evidence>
<evidence type="ECO:0000256" key="10">
    <source>
        <dbReference type="ARBA" id="ARBA00023211"/>
    </source>
</evidence>